<dbReference type="GO" id="GO:0005739">
    <property type="term" value="C:mitochondrion"/>
    <property type="evidence" value="ECO:0007669"/>
    <property type="project" value="UniProtKB-SubCell"/>
</dbReference>
<evidence type="ECO:0000256" key="4">
    <source>
        <dbReference type="ARBA" id="ARBA00022824"/>
    </source>
</evidence>
<dbReference type="PANTHER" id="PTHR48182">
    <property type="entry name" value="PROTEIN SERAC1"/>
    <property type="match status" value="1"/>
</dbReference>
<evidence type="ECO:0000256" key="1">
    <source>
        <dbReference type="ARBA" id="ARBA00004173"/>
    </source>
</evidence>
<dbReference type="OrthoDB" id="4185609at2759"/>
<dbReference type="Gene3D" id="3.40.50.300">
    <property type="entry name" value="P-loop containing nucleotide triphosphate hydrolases"/>
    <property type="match status" value="1"/>
</dbReference>
<keyword evidence="6" id="KW-0472">Membrane</keyword>
<name>A0A2B7Y0B7_POLH7</name>
<dbReference type="GO" id="GO:0005783">
    <property type="term" value="C:endoplasmic reticulum"/>
    <property type="evidence" value="ECO:0007669"/>
    <property type="project" value="UniProtKB-SubCell"/>
</dbReference>
<comment type="subcellular location">
    <subcellularLocation>
        <location evidence="2">Endoplasmic reticulum</location>
    </subcellularLocation>
    <subcellularLocation>
        <location evidence="3">Membrane</location>
    </subcellularLocation>
    <subcellularLocation>
        <location evidence="1">Mitochondrion</location>
    </subcellularLocation>
</comment>
<dbReference type="GO" id="GO:0016020">
    <property type="term" value="C:membrane"/>
    <property type="evidence" value="ECO:0007669"/>
    <property type="project" value="UniProtKB-SubCell"/>
</dbReference>
<gene>
    <name evidence="7" type="ORF">AJ80_05916</name>
</gene>
<dbReference type="SUPFAM" id="SSF53474">
    <property type="entry name" value="alpha/beta-Hydrolases"/>
    <property type="match status" value="1"/>
</dbReference>
<dbReference type="InterPro" id="IPR029058">
    <property type="entry name" value="AB_hydrolase_fold"/>
</dbReference>
<dbReference type="SUPFAM" id="SSF52540">
    <property type="entry name" value="P-loop containing nucleoside triphosphate hydrolases"/>
    <property type="match status" value="1"/>
</dbReference>
<evidence type="ECO:0000313" key="8">
    <source>
        <dbReference type="Proteomes" id="UP000224634"/>
    </source>
</evidence>
<dbReference type="PANTHER" id="PTHR48182:SF2">
    <property type="entry name" value="PROTEIN SERAC1"/>
    <property type="match status" value="1"/>
</dbReference>
<evidence type="ECO:0008006" key="9">
    <source>
        <dbReference type="Google" id="ProtNLM"/>
    </source>
</evidence>
<keyword evidence="8" id="KW-1185">Reference proteome</keyword>
<protein>
    <recommendedName>
        <fullName evidence="9">NB-ARC domain-containing protein</fullName>
    </recommendedName>
</protein>
<evidence type="ECO:0000313" key="7">
    <source>
        <dbReference type="EMBL" id="PGH14471.1"/>
    </source>
</evidence>
<comment type="caution">
    <text evidence="7">The sequence shown here is derived from an EMBL/GenBank/DDBJ whole genome shotgun (WGS) entry which is preliminary data.</text>
</comment>
<reference evidence="7 8" key="1">
    <citation type="submission" date="2017-10" db="EMBL/GenBank/DDBJ databases">
        <title>Comparative genomics in systemic dimorphic fungi from Ajellomycetaceae.</title>
        <authorList>
            <person name="Munoz J.F."/>
            <person name="Mcewen J.G."/>
            <person name="Clay O.K."/>
            <person name="Cuomo C.A."/>
        </authorList>
    </citation>
    <scope>NUCLEOTIDE SEQUENCE [LARGE SCALE GENOMIC DNA]</scope>
    <source>
        <strain evidence="7 8">UAMH7299</strain>
    </source>
</reference>
<dbReference type="InterPro" id="IPR052374">
    <property type="entry name" value="SERAC1"/>
</dbReference>
<keyword evidence="4" id="KW-0256">Endoplasmic reticulum</keyword>
<accession>A0A2B7Y0B7</accession>
<dbReference type="InterPro" id="IPR027417">
    <property type="entry name" value="P-loop_NTPase"/>
</dbReference>
<keyword evidence="5" id="KW-0496">Mitochondrion</keyword>
<evidence type="ECO:0000256" key="2">
    <source>
        <dbReference type="ARBA" id="ARBA00004240"/>
    </source>
</evidence>
<proteinExistence type="predicted"/>
<dbReference type="Proteomes" id="UP000224634">
    <property type="component" value="Unassembled WGS sequence"/>
</dbReference>
<dbReference type="EMBL" id="PDNA01000093">
    <property type="protein sequence ID" value="PGH14471.1"/>
    <property type="molecule type" value="Genomic_DNA"/>
</dbReference>
<evidence type="ECO:0000256" key="6">
    <source>
        <dbReference type="ARBA" id="ARBA00023136"/>
    </source>
</evidence>
<evidence type="ECO:0000256" key="3">
    <source>
        <dbReference type="ARBA" id="ARBA00004370"/>
    </source>
</evidence>
<organism evidence="7 8">
    <name type="scientific">Polytolypa hystricis (strain UAMH7299)</name>
    <dbReference type="NCBI Taxonomy" id="1447883"/>
    <lineage>
        <taxon>Eukaryota</taxon>
        <taxon>Fungi</taxon>
        <taxon>Dikarya</taxon>
        <taxon>Ascomycota</taxon>
        <taxon>Pezizomycotina</taxon>
        <taxon>Eurotiomycetes</taxon>
        <taxon>Eurotiomycetidae</taxon>
        <taxon>Onygenales</taxon>
        <taxon>Onygenales incertae sedis</taxon>
        <taxon>Polytolypa</taxon>
    </lineage>
</organism>
<sequence length="434" mass="48019">MPRIRGPMNVGSGSVPKPARVMLLSYNSSPAICSSGIDLDDHAKNLLHWGVPSRRPLVFICHSLGGLVVKQALIEATANSTSASIAEATCLLVFVATPHQGGDYASAGDVMAKAVRVSLRKPSNDLLRSLKHKSDEATSCSTVIEQIKEALLPSDKSVSGHPQRRFVITGLGGQGKSEICLRVADLLRDEFWGVFCADISTISTAATGFRAISEMLGAPTESTQDACRLLSNAREDWLLILDNADDPEFDYQRYFPSVTRSAVIMTSRVRECKRYNTVGFIELGGLDEDDCVTILLRAAETPRESWLANRAEAREIVRELGLHTLALIQAGTYICQSQCPIGDYIQQYQRECERLLKFSPKQAQPRYCNVYATFEASTHYLQSLKSEVAHNALDFLGILSLLHYGDILYRFLKMPGWAARKSEEFIEKKQISRP</sequence>
<dbReference type="AlphaFoldDB" id="A0A2B7Y0B7"/>
<evidence type="ECO:0000256" key="5">
    <source>
        <dbReference type="ARBA" id="ARBA00023128"/>
    </source>
</evidence>